<protein>
    <recommendedName>
        <fullName evidence="3">HTH merR-type domain-containing protein</fullName>
    </recommendedName>
</protein>
<accession>A0A4P6Q7F9</accession>
<dbReference type="Pfam" id="PF04255">
    <property type="entry name" value="DUF433"/>
    <property type="match status" value="1"/>
</dbReference>
<evidence type="ECO:0008006" key="3">
    <source>
        <dbReference type="Google" id="ProtNLM"/>
    </source>
</evidence>
<evidence type="ECO:0000313" key="2">
    <source>
        <dbReference type="Proteomes" id="UP000292235"/>
    </source>
</evidence>
<dbReference type="InterPro" id="IPR007367">
    <property type="entry name" value="DUF433"/>
</dbReference>
<dbReference type="AlphaFoldDB" id="A0A4P6Q7F9"/>
<sequence length="204" mass="22929">MAFPIKLASVLTGATVAQLHRWRRDLLTPEVGTDPYLYSFRDLVALRSFVKLRTDVSLQAIRKALNQLRDLDLTDHPSVYELRTDGRSVYLVDDDAVTDLVKRPGQSLLLNLENVFAPFENFRGDPVVDFRRPRRHLHVSEHRLAGWPTVENTRIPFDTIAKLVSSGDIGFADVAHFYPDVSAAAAYDALDLQSQVESVEARAA</sequence>
<organism evidence="1 2">
    <name type="scientific">Streptomonospora litoralis</name>
    <dbReference type="NCBI Taxonomy" id="2498135"/>
    <lineage>
        <taxon>Bacteria</taxon>
        <taxon>Bacillati</taxon>
        <taxon>Actinomycetota</taxon>
        <taxon>Actinomycetes</taxon>
        <taxon>Streptosporangiales</taxon>
        <taxon>Nocardiopsidaceae</taxon>
        <taxon>Streptomonospora</taxon>
    </lineage>
</organism>
<keyword evidence="2" id="KW-1185">Reference proteome</keyword>
<dbReference type="InterPro" id="IPR009057">
    <property type="entry name" value="Homeodomain-like_sf"/>
</dbReference>
<dbReference type="KEGG" id="strr:EKD16_14890"/>
<dbReference type="Proteomes" id="UP000292235">
    <property type="component" value="Chromosome"/>
</dbReference>
<dbReference type="RefSeq" id="WP_131098878.1">
    <property type="nucleotide sequence ID" value="NZ_CP036455.1"/>
</dbReference>
<dbReference type="SUPFAM" id="SSF46689">
    <property type="entry name" value="Homeodomain-like"/>
    <property type="match status" value="1"/>
</dbReference>
<reference evidence="1 2" key="1">
    <citation type="submission" date="2019-02" db="EMBL/GenBank/DDBJ databases">
        <authorList>
            <person name="Khodamoradi S."/>
            <person name="Hahnke R.L."/>
            <person name="Kaempfer P."/>
            <person name="Schumann P."/>
            <person name="Rohde M."/>
            <person name="Steinert M."/>
            <person name="Luzhetskyy A."/>
            <person name="Wink J."/>
            <person name="Ruckert C."/>
        </authorList>
    </citation>
    <scope>NUCLEOTIDE SEQUENCE [LARGE SCALE GENOMIC DNA]</scope>
    <source>
        <strain evidence="1 2">M2</strain>
    </source>
</reference>
<evidence type="ECO:0000313" key="1">
    <source>
        <dbReference type="EMBL" id="QBI54757.1"/>
    </source>
</evidence>
<dbReference type="OrthoDB" id="5147072at2"/>
<gene>
    <name evidence="1" type="ORF">EKD16_14890</name>
</gene>
<dbReference type="EMBL" id="CP036455">
    <property type="protein sequence ID" value="QBI54757.1"/>
    <property type="molecule type" value="Genomic_DNA"/>
</dbReference>
<name>A0A4P6Q7F9_9ACTN</name>
<proteinExistence type="predicted"/>